<evidence type="ECO:0000313" key="4">
    <source>
        <dbReference type="Proteomes" id="UP000296883"/>
    </source>
</evidence>
<evidence type="ECO:0000313" key="5">
    <source>
        <dbReference type="Proteomes" id="UP000297725"/>
    </source>
</evidence>
<accession>A0AAJ5EFQ7</accession>
<dbReference type="EMBL" id="CP038865">
    <property type="protein sequence ID" value="QCA29414.1"/>
    <property type="molecule type" value="Genomic_DNA"/>
</dbReference>
<proteinExistence type="predicted"/>
<dbReference type="InterPro" id="IPR029058">
    <property type="entry name" value="AB_hydrolase_fold"/>
</dbReference>
<feature type="chain" id="PRO_5042528037" evidence="1">
    <location>
        <begin position="23"/>
        <end position="287"/>
    </location>
</feature>
<reference evidence="2 4" key="2">
    <citation type="journal article" date="2020" name="Int. J. Syst. Evol. Microbiol.">
        <title>Vagococcus xieshaowenii sp. nov., isolated from snow finch (Montifringilla taczanowskii) cloacal content.</title>
        <authorList>
            <person name="Ge Y."/>
            <person name="Yang J."/>
            <person name="Lai X.H."/>
            <person name="Zhang G."/>
            <person name="Jin D."/>
            <person name="Lu S."/>
            <person name="Wang B."/>
            <person name="Huang Y."/>
            <person name="Huang Y."/>
            <person name="Ren Z."/>
            <person name="Zhang X."/>
            <person name="Xu J."/>
        </authorList>
    </citation>
    <scope>NUCLEOTIDE SEQUENCE [LARGE SCALE GENOMIC DNA]</scope>
    <source>
        <strain evidence="4">personal::cf-49</strain>
        <strain evidence="2">Personal::cf-49</strain>
    </source>
</reference>
<dbReference type="PROSITE" id="PS51257">
    <property type="entry name" value="PROKAR_LIPOPROTEIN"/>
    <property type="match status" value="1"/>
</dbReference>
<sequence length="287" mass="31719">MKKIWWLLCLLVLVGCRQQSTASSPVEVGDQTSGTTEVIEPTYQFSKTPTLFVHGYQGGRLSFGGMLRRLEREGITNKEMVLSVDTEGNVSAKGELSGKTDNPTIQVLFEDNQSHEWNQALWIKNCLAYLHDTYQVKEVNLVGHSMGGVSALRYLLTYTQDNQLPNVSKFIAIGAPFNNFAELNEGETLESVLANGPVNKSDRYADFETMLSQEPQQVQALLIAGDVSDGTQSDGTVSVSDALSVVALLSNQFSNISYQIIEGTNAQHSQLHENQDVDQMVLDFLYK</sequence>
<evidence type="ECO:0000313" key="3">
    <source>
        <dbReference type="EMBL" id="TFZ41535.1"/>
    </source>
</evidence>
<dbReference type="RefSeq" id="WP_135254327.1">
    <property type="nucleotide sequence ID" value="NZ_CP038865.1"/>
</dbReference>
<dbReference type="Proteomes" id="UP000296883">
    <property type="component" value="Chromosome"/>
</dbReference>
<name>A0AAJ5EFQ7_9ENTE</name>
<evidence type="ECO:0000256" key="1">
    <source>
        <dbReference type="SAM" id="SignalP"/>
    </source>
</evidence>
<keyword evidence="3" id="KW-0378">Hydrolase</keyword>
<dbReference type="AlphaFoldDB" id="A0AAJ5EFQ7"/>
<keyword evidence="4" id="KW-1185">Reference proteome</keyword>
<protein>
    <submittedName>
        <fullName evidence="3">Alpha/beta fold hydrolase</fullName>
    </submittedName>
</protein>
<feature type="signal peptide" evidence="1">
    <location>
        <begin position="1"/>
        <end position="22"/>
    </location>
</feature>
<organism evidence="3 5">
    <name type="scientific">Vagococcus xieshaowenii</name>
    <dbReference type="NCBI Taxonomy" id="2562451"/>
    <lineage>
        <taxon>Bacteria</taxon>
        <taxon>Bacillati</taxon>
        <taxon>Bacillota</taxon>
        <taxon>Bacilli</taxon>
        <taxon>Lactobacillales</taxon>
        <taxon>Enterococcaceae</taxon>
        <taxon>Vagococcus</taxon>
    </lineage>
</organism>
<dbReference type="EMBL" id="SRHU01000019">
    <property type="protein sequence ID" value="TFZ41535.1"/>
    <property type="molecule type" value="Genomic_DNA"/>
</dbReference>
<dbReference type="InterPro" id="IPR010315">
    <property type="entry name" value="DUF915_hydro-like"/>
</dbReference>
<dbReference type="Gene3D" id="3.40.50.1820">
    <property type="entry name" value="alpha/beta hydrolase"/>
    <property type="match status" value="1"/>
</dbReference>
<keyword evidence="1" id="KW-0732">Signal</keyword>
<dbReference type="SUPFAM" id="SSF53474">
    <property type="entry name" value="alpha/beta-Hydrolases"/>
    <property type="match status" value="1"/>
</dbReference>
<evidence type="ECO:0000313" key="2">
    <source>
        <dbReference type="EMBL" id="QCA29414.1"/>
    </source>
</evidence>
<reference evidence="3 5" key="1">
    <citation type="submission" date="2019-03" db="EMBL/GenBank/DDBJ databases">
        <title>Vagococcus sp. was isolated fron gut of Carduelis flavirostris.</title>
        <authorList>
            <person name="Ge Y."/>
        </authorList>
    </citation>
    <scope>NUCLEOTIDE SEQUENCE [LARGE SCALE GENOMIC DNA]</scope>
    <source>
        <strain evidence="3 5">CF-210</strain>
    </source>
</reference>
<dbReference type="Proteomes" id="UP000297725">
    <property type="component" value="Unassembled WGS sequence"/>
</dbReference>
<dbReference type="GO" id="GO:0016787">
    <property type="term" value="F:hydrolase activity"/>
    <property type="evidence" value="ECO:0007669"/>
    <property type="project" value="UniProtKB-KW"/>
</dbReference>
<gene>
    <name evidence="3" type="ORF">E4031_04910</name>
    <name evidence="2" type="ORF">E4Z98_08835</name>
</gene>
<dbReference type="Pfam" id="PF06028">
    <property type="entry name" value="DUF915"/>
    <property type="match status" value="1"/>
</dbReference>